<dbReference type="PANTHER" id="PTHR30332">
    <property type="entry name" value="PROBABLE GENERAL SECRETION PATHWAY PROTEIN D"/>
    <property type="match status" value="1"/>
</dbReference>
<comment type="caution">
    <text evidence="5">The sequence shown here is derived from an EMBL/GenBank/DDBJ whole genome shotgun (WGS) entry which is preliminary data.</text>
</comment>
<dbReference type="EMBL" id="JBBLZC010000005">
    <property type="protein sequence ID" value="MEK0082832.1"/>
    <property type="molecule type" value="Genomic_DNA"/>
</dbReference>
<dbReference type="PROSITE" id="PS00875">
    <property type="entry name" value="T2SP_D"/>
    <property type="match status" value="1"/>
</dbReference>
<dbReference type="InterPro" id="IPR004846">
    <property type="entry name" value="T2SS/T3SS_dom"/>
</dbReference>
<evidence type="ECO:0000313" key="6">
    <source>
        <dbReference type="Proteomes" id="UP001375743"/>
    </source>
</evidence>
<name>A0ABU8XS73_9PROT</name>
<dbReference type="RefSeq" id="WP_418158686.1">
    <property type="nucleotide sequence ID" value="NZ_JBBLZC010000005.1"/>
</dbReference>
<dbReference type="Pfam" id="PF00263">
    <property type="entry name" value="Secretin"/>
    <property type="match status" value="1"/>
</dbReference>
<evidence type="ECO:0000256" key="2">
    <source>
        <dbReference type="SAM" id="SignalP"/>
    </source>
</evidence>
<evidence type="ECO:0000259" key="4">
    <source>
        <dbReference type="Pfam" id="PF13629"/>
    </source>
</evidence>
<protein>
    <submittedName>
        <fullName evidence="5">Type II and III secretion system protein family protein</fullName>
    </submittedName>
</protein>
<comment type="similarity">
    <text evidence="1">Belongs to the bacterial secretin family.</text>
</comment>
<dbReference type="Proteomes" id="UP001375743">
    <property type="component" value="Unassembled WGS sequence"/>
</dbReference>
<organism evidence="5 6">
    <name type="scientific">Benzoatithermus flavus</name>
    <dbReference type="NCBI Taxonomy" id="3108223"/>
    <lineage>
        <taxon>Bacteria</taxon>
        <taxon>Pseudomonadati</taxon>
        <taxon>Pseudomonadota</taxon>
        <taxon>Alphaproteobacteria</taxon>
        <taxon>Geminicoccales</taxon>
        <taxon>Geminicoccaceae</taxon>
        <taxon>Benzoatithermus</taxon>
    </lineage>
</organism>
<feature type="signal peptide" evidence="2">
    <location>
        <begin position="1"/>
        <end position="33"/>
    </location>
</feature>
<evidence type="ECO:0000256" key="1">
    <source>
        <dbReference type="RuleBase" id="RU004003"/>
    </source>
</evidence>
<dbReference type="InterPro" id="IPR050810">
    <property type="entry name" value="Bact_Secretion_Sys_Channel"/>
</dbReference>
<feature type="domain" description="Pilus formation protein N-terminal" evidence="4">
    <location>
        <begin position="38"/>
        <end position="105"/>
    </location>
</feature>
<accession>A0ABU8XS73</accession>
<evidence type="ECO:0000313" key="5">
    <source>
        <dbReference type="EMBL" id="MEK0082832.1"/>
    </source>
</evidence>
<dbReference type="Pfam" id="PF13629">
    <property type="entry name" value="T2SS-T3SS_pil_N"/>
    <property type="match status" value="1"/>
</dbReference>
<proteinExistence type="inferred from homology"/>
<dbReference type="InterPro" id="IPR004845">
    <property type="entry name" value="T2SS_GspD_CS"/>
</dbReference>
<feature type="domain" description="Type II/III secretion system secretin-like" evidence="3">
    <location>
        <begin position="257"/>
        <end position="418"/>
    </location>
</feature>
<evidence type="ECO:0000259" key="3">
    <source>
        <dbReference type="Pfam" id="PF00263"/>
    </source>
</evidence>
<gene>
    <name evidence="5" type="ORF">U1T56_06700</name>
</gene>
<dbReference type="InterPro" id="IPR001775">
    <property type="entry name" value="GspD/PilQ"/>
</dbReference>
<reference evidence="5 6" key="1">
    <citation type="submission" date="2024-01" db="EMBL/GenBank/DDBJ databases">
        <title>Multi-omics insights into the function and evolution of sodium benzoate biodegradation pathways in Benzoatithermus flavus gen. nov., sp. nov. from hot spring.</title>
        <authorList>
            <person name="Hu C.-J."/>
            <person name="Li W.-J."/>
        </authorList>
    </citation>
    <scope>NUCLEOTIDE SEQUENCE [LARGE SCALE GENOMIC DNA]</scope>
    <source>
        <strain evidence="5 6">SYSU G07066</strain>
    </source>
</reference>
<keyword evidence="6" id="KW-1185">Reference proteome</keyword>
<feature type="chain" id="PRO_5046827721" evidence="2">
    <location>
        <begin position="34"/>
        <end position="467"/>
    </location>
</feature>
<keyword evidence="2" id="KW-0732">Signal</keyword>
<sequence>MPHLPNSFGITGVKALLLAVAALLLALAPATRAENLPQITVAVGEGQLVRLPAPAENIMVSDPQIADVQVSGPTAFVVFGVKTGRTTLYALDRNGRNVAAYDVRVQHNLAVLNQLLATRFPGQRIVLTSAPNSLMVEGSVASPRDAEAILATLRAALPQNDQIIDRLTIDTPTQVNIRVHVAEVSRSVDQRLGINWQALLNAGDFVFGLATGRDFLVSGGSGSFGSGNTILLPTDAAGSYLGSFRNSKVSIDALIDALDQQGLARTLAQPNLTAVSGQKASFLAGGEFPIPVAQKEGEITIEFKQFGVKLDFVPTVLAPDRISLTVRPEVSDLSDNGAIVSNGLTIPALTVRRVETTVELGSGQSLVLGGLLQQGTRDAVTKLPGLGNLPVLGSLFTSTSYQRNETELVVIVTPYIVRPTAPEELQTTLGRYAPERPLESLLLGRAGTQGAALGATPRLNGPVGFIF</sequence>
<dbReference type="InterPro" id="IPR032789">
    <property type="entry name" value="T2SS-T3SS_pil_N"/>
</dbReference>
<dbReference type="PANTHER" id="PTHR30332:SF17">
    <property type="entry name" value="TYPE IV PILIATION SYSTEM PROTEIN DR_0774-RELATED"/>
    <property type="match status" value="1"/>
</dbReference>
<dbReference type="PRINTS" id="PR00811">
    <property type="entry name" value="BCTERIALGSPD"/>
</dbReference>